<dbReference type="Proteomes" id="UP000005446">
    <property type="component" value="Unassembled WGS sequence"/>
</dbReference>
<dbReference type="GO" id="GO:0030983">
    <property type="term" value="F:mismatched DNA binding"/>
    <property type="evidence" value="ECO:0007669"/>
    <property type="project" value="InterPro"/>
</dbReference>
<dbReference type="GO" id="GO:0061982">
    <property type="term" value="P:meiosis I cell cycle process"/>
    <property type="evidence" value="ECO:0007669"/>
    <property type="project" value="UniProtKB-ARBA"/>
</dbReference>
<comment type="caution">
    <text evidence="5">The sequence shown here is derived from an EMBL/GenBank/DDBJ whole genome shotgun (WGS) entry which is preliminary data.</text>
</comment>
<feature type="region of interest" description="Disordered" evidence="3">
    <location>
        <begin position="562"/>
        <end position="583"/>
    </location>
</feature>
<evidence type="ECO:0000256" key="1">
    <source>
        <dbReference type="ARBA" id="ARBA00006082"/>
    </source>
</evidence>
<sequence>MQASQKNIKVPKLALKISGGPHVRYIDPAVSYGMSPIKNWQCFGELATNSEVFGSVEDRFVYLDMAIAALPQSTIHLLGSAQVLTSTTSLVKELIDNALDAKATSVEVLLSQNTLDKIQVRDNGHGIQHDDLDALGRRGHTSKLRSFEDLRSIGGVSLGFRGEALASAVQLGKVSVTTRTEGEAVATSVTLKAPGGIAKQSKTSHPIGTTVTILNFMSKLPVRKQTALKSASKTLVKTKELLQAYALARPSIRFSLKITKDSKGSWSFAPRPNDGVKEAVSHIIGKEASMQCLSKTLTFSEPRKTGDNEFHVEIYLPKPDADISKVGHGQYLSIDSRPVSHEKGTMKKIVSLFKSYLKVGLGEAREVRNPFIRININCPLSSYDPNVEPAKDDVIFGNESLILDPFESFFKDLYGEKESASNSTSKNKPAKPIDNFELLLARNPVVGVPSLNKGTARSDSNVQLKIIEFEDDSASAEKGVPDMTQDENSLFVPEAGETSPAIGKSRRSWGIDMSRDFDEVVTDPRSAVLNRKAKSSPAAIEDDSSNTLNPWVIAKMTAPLRTNAEPVAPTDQESRTPGAANDQYHIIDGNLIRRKSQEQLFLESPVQKHGSVSRRTPKRRYSNEARLPNPNTPKASLYELDRGTRHRSEDGNIYLEQRAKAFRDTTLETPDIPSLHRRQEHSSSEFGHELPNFNEQSVRRRQNDFVSARSIKESFLLTPPATQRQKPSHQSDKVNKPFAAPRRIADTTSTPTRLQQTRLPTFQGQQDFLGVEEPQSELEWAMQYEQNKESASRTRRDQLRLARKDTETETRTERTKSSPHKNRYNAAIAALEGDAVSKPQEPKTSLPPNDPRAYLMKHQALSSTADGEQTKAIRNTRAKSTKLPLEKIPDHLQTHKLVLNLSTDMEKIKEITEMFTPIDAYISQGRSEPGLELSVAATKDLSRDIKRMVDAWVEKQEDRRDCEVEYLFANLNSVEA</sequence>
<feature type="region of interest" description="Disordered" evidence="3">
    <location>
        <begin position="716"/>
        <end position="765"/>
    </location>
</feature>
<comment type="similarity">
    <text evidence="1">Belongs to the DNA mismatch repair MutL/HexB family.</text>
</comment>
<dbReference type="CDD" id="cd16926">
    <property type="entry name" value="HATPase_MutL-MLH-PMS-like"/>
    <property type="match status" value="1"/>
</dbReference>
<dbReference type="InParanoid" id="H0EHG7"/>
<dbReference type="InterPro" id="IPR038973">
    <property type="entry name" value="MutL/Mlh/Pms-like"/>
</dbReference>
<dbReference type="InterPro" id="IPR014721">
    <property type="entry name" value="Ribsml_uS5_D2-typ_fold_subgr"/>
</dbReference>
<evidence type="ECO:0000313" key="5">
    <source>
        <dbReference type="EMBL" id="EHL01996.1"/>
    </source>
</evidence>
<keyword evidence="6" id="KW-1185">Reference proteome</keyword>
<dbReference type="InterPro" id="IPR036890">
    <property type="entry name" value="HATPase_C_sf"/>
</dbReference>
<keyword evidence="2" id="KW-0227">DNA damage</keyword>
<dbReference type="FunFam" id="3.30.565.10:FF:000017">
    <property type="entry name" value="PMS1 homolog 1, mismatch repair system component"/>
    <property type="match status" value="1"/>
</dbReference>
<feature type="domain" description="DNA mismatch repair protein S5" evidence="4">
    <location>
        <begin position="280"/>
        <end position="415"/>
    </location>
</feature>
<feature type="compositionally biased region" description="Basic and acidic residues" evidence="3">
    <location>
        <begin position="786"/>
        <end position="816"/>
    </location>
</feature>
<feature type="compositionally biased region" description="Basic residues" evidence="3">
    <location>
        <begin position="611"/>
        <end position="620"/>
    </location>
</feature>
<dbReference type="FunCoup" id="H0EHG7">
    <property type="interactions" value="45"/>
</dbReference>
<dbReference type="Gene3D" id="3.30.565.10">
    <property type="entry name" value="Histidine kinase-like ATPase, C-terminal domain"/>
    <property type="match status" value="1"/>
</dbReference>
<dbReference type="PANTHER" id="PTHR10073:SF41">
    <property type="entry name" value="MISMATCH REPAIR PROTEIN, PUTATIVE (AFU_ORTHOLOGUE AFUA_8G05820)-RELATED"/>
    <property type="match status" value="1"/>
</dbReference>
<dbReference type="NCBIfam" id="TIGR00585">
    <property type="entry name" value="mutl"/>
    <property type="match status" value="1"/>
</dbReference>
<dbReference type="AlphaFoldDB" id="H0EHG7"/>
<dbReference type="GO" id="GO:0016887">
    <property type="term" value="F:ATP hydrolysis activity"/>
    <property type="evidence" value="ECO:0007669"/>
    <property type="project" value="InterPro"/>
</dbReference>
<accession>H0EHG7</accession>
<dbReference type="GO" id="GO:0006298">
    <property type="term" value="P:mismatch repair"/>
    <property type="evidence" value="ECO:0007669"/>
    <property type="project" value="InterPro"/>
</dbReference>
<feature type="compositionally biased region" description="Polar residues" evidence="3">
    <location>
        <begin position="746"/>
        <end position="765"/>
    </location>
</feature>
<gene>
    <name evidence="5" type="ORF">M7I_1946</name>
</gene>
<dbReference type="GO" id="GO:0032389">
    <property type="term" value="C:MutLalpha complex"/>
    <property type="evidence" value="ECO:0007669"/>
    <property type="project" value="TreeGrafter"/>
</dbReference>
<organism evidence="5 6">
    <name type="scientific">Glarea lozoyensis (strain ATCC 74030 / MF5533)</name>
    <dbReference type="NCBI Taxonomy" id="1104152"/>
    <lineage>
        <taxon>Eukaryota</taxon>
        <taxon>Fungi</taxon>
        <taxon>Dikarya</taxon>
        <taxon>Ascomycota</taxon>
        <taxon>Pezizomycotina</taxon>
        <taxon>Leotiomycetes</taxon>
        <taxon>Helotiales</taxon>
        <taxon>Helotiaceae</taxon>
        <taxon>Glarea</taxon>
    </lineage>
</organism>
<dbReference type="InterPro" id="IPR020568">
    <property type="entry name" value="Ribosomal_Su5_D2-typ_SF"/>
</dbReference>
<evidence type="ECO:0000256" key="3">
    <source>
        <dbReference type="SAM" id="MobiDB-lite"/>
    </source>
</evidence>
<evidence type="ECO:0000259" key="4">
    <source>
        <dbReference type="SMART" id="SM01340"/>
    </source>
</evidence>
<reference evidence="5 6" key="1">
    <citation type="journal article" date="2012" name="Eukaryot. Cell">
        <title>Genome sequence of the fungus Glarea lozoyensis: the first genome sequence of a species from the Helotiaceae family.</title>
        <authorList>
            <person name="Youssar L."/>
            <person name="Gruening B.A."/>
            <person name="Erxleben A."/>
            <person name="Guenther S."/>
            <person name="Huettel W."/>
        </authorList>
    </citation>
    <scope>NUCLEOTIDE SEQUENCE [LARGE SCALE GENOMIC DNA]</scope>
    <source>
        <strain evidence="6">ATCC 74030 / MF5533</strain>
    </source>
</reference>
<dbReference type="PANTHER" id="PTHR10073">
    <property type="entry name" value="DNA MISMATCH REPAIR PROTEIN MLH, PMS, MUTL"/>
    <property type="match status" value="1"/>
</dbReference>
<dbReference type="GO" id="GO:0140664">
    <property type="term" value="F:ATP-dependent DNA damage sensor activity"/>
    <property type="evidence" value="ECO:0007669"/>
    <property type="project" value="InterPro"/>
</dbReference>
<evidence type="ECO:0000256" key="2">
    <source>
        <dbReference type="ARBA" id="ARBA00022763"/>
    </source>
</evidence>
<dbReference type="Pfam" id="PF01119">
    <property type="entry name" value="DNA_mis_repair"/>
    <property type="match status" value="1"/>
</dbReference>
<dbReference type="InterPro" id="IPR002099">
    <property type="entry name" value="MutL/Mlh/PMS"/>
</dbReference>
<dbReference type="SUPFAM" id="SSF54211">
    <property type="entry name" value="Ribosomal protein S5 domain 2-like"/>
    <property type="match status" value="1"/>
</dbReference>
<dbReference type="OrthoDB" id="10263226at2759"/>
<dbReference type="InterPro" id="IPR013507">
    <property type="entry name" value="DNA_mismatch_S5_2-like"/>
</dbReference>
<dbReference type="Pfam" id="PF13589">
    <property type="entry name" value="HATPase_c_3"/>
    <property type="match status" value="1"/>
</dbReference>
<proteinExistence type="inferred from homology"/>
<dbReference type="PROSITE" id="PS00058">
    <property type="entry name" value="DNA_MISMATCH_REPAIR_1"/>
    <property type="match status" value="1"/>
</dbReference>
<dbReference type="SMART" id="SM01340">
    <property type="entry name" value="DNA_mis_repair"/>
    <property type="match status" value="1"/>
</dbReference>
<feature type="region of interest" description="Disordered" evidence="3">
    <location>
        <begin position="675"/>
        <end position="701"/>
    </location>
</feature>
<name>H0EHG7_GLAL7</name>
<dbReference type="GO" id="GO:0005524">
    <property type="term" value="F:ATP binding"/>
    <property type="evidence" value="ECO:0007669"/>
    <property type="project" value="InterPro"/>
</dbReference>
<feature type="region of interest" description="Disordered" evidence="3">
    <location>
        <begin position="784"/>
        <end position="821"/>
    </location>
</feature>
<dbReference type="Gene3D" id="3.30.230.10">
    <property type="match status" value="1"/>
</dbReference>
<dbReference type="InterPro" id="IPR014762">
    <property type="entry name" value="DNA_mismatch_repair_CS"/>
</dbReference>
<protein>
    <submittedName>
        <fullName evidence="5">Putative PMS1 protein like protein</fullName>
    </submittedName>
</protein>
<dbReference type="EMBL" id="AGUE01000040">
    <property type="protein sequence ID" value="EHL01996.1"/>
    <property type="molecule type" value="Genomic_DNA"/>
</dbReference>
<feature type="region of interest" description="Disordered" evidence="3">
    <location>
        <begin position="602"/>
        <end position="638"/>
    </location>
</feature>
<dbReference type="SUPFAM" id="SSF55874">
    <property type="entry name" value="ATPase domain of HSP90 chaperone/DNA topoisomerase II/histidine kinase"/>
    <property type="match status" value="1"/>
</dbReference>
<evidence type="ECO:0000313" key="6">
    <source>
        <dbReference type="Proteomes" id="UP000005446"/>
    </source>
</evidence>
<dbReference type="HOGENOM" id="CLU_011171_4_0_1"/>